<dbReference type="GO" id="GO:0006508">
    <property type="term" value="P:proteolysis"/>
    <property type="evidence" value="ECO:0007669"/>
    <property type="project" value="UniProtKB-KW"/>
</dbReference>
<keyword evidence="3" id="KW-0378">Hydrolase</keyword>
<reference evidence="8" key="2">
    <citation type="submission" date="2021-12" db="EMBL/GenBank/DDBJ databases">
        <title>Resequencing data analysis of finger millet.</title>
        <authorList>
            <person name="Hatakeyama M."/>
            <person name="Aluri S."/>
            <person name="Balachadran M.T."/>
            <person name="Sivarajan S.R."/>
            <person name="Poveda L."/>
            <person name="Shimizu-Inatsugi R."/>
            <person name="Schlapbach R."/>
            <person name="Sreeman S.M."/>
            <person name="Shimizu K.K."/>
        </authorList>
    </citation>
    <scope>NUCLEOTIDE SEQUENCE</scope>
</reference>
<feature type="coiled-coil region" evidence="5">
    <location>
        <begin position="140"/>
        <end position="167"/>
    </location>
</feature>
<dbReference type="GO" id="GO:0016926">
    <property type="term" value="P:protein desumoylation"/>
    <property type="evidence" value="ECO:0007669"/>
    <property type="project" value="UniProtKB-ARBA"/>
</dbReference>
<evidence type="ECO:0000256" key="5">
    <source>
        <dbReference type="SAM" id="Coils"/>
    </source>
</evidence>
<organism evidence="8 9">
    <name type="scientific">Eleusine coracana subsp. coracana</name>
    <dbReference type="NCBI Taxonomy" id="191504"/>
    <lineage>
        <taxon>Eukaryota</taxon>
        <taxon>Viridiplantae</taxon>
        <taxon>Streptophyta</taxon>
        <taxon>Embryophyta</taxon>
        <taxon>Tracheophyta</taxon>
        <taxon>Spermatophyta</taxon>
        <taxon>Magnoliopsida</taxon>
        <taxon>Liliopsida</taxon>
        <taxon>Poales</taxon>
        <taxon>Poaceae</taxon>
        <taxon>PACMAD clade</taxon>
        <taxon>Chloridoideae</taxon>
        <taxon>Cynodonteae</taxon>
        <taxon>Eleusininae</taxon>
        <taxon>Eleusine</taxon>
    </lineage>
</organism>
<dbReference type="PANTHER" id="PTHR46915:SF2">
    <property type="entry name" value="UBIQUITIN-LIKE PROTEASE 4"/>
    <property type="match status" value="1"/>
</dbReference>
<gene>
    <name evidence="8" type="primary">gb19856</name>
    <name evidence="8" type="ORF">PR202_gb19856</name>
</gene>
<evidence type="ECO:0000256" key="2">
    <source>
        <dbReference type="ARBA" id="ARBA00022670"/>
    </source>
</evidence>
<sequence>MTAAAGDLQIHRRKRHREDSPLPHHFHRPQRRRLFPLSFCPAFSFPRLPPEARALVFDMGNFISSLFGGRPRDEGLGLYKSWVSASPEVRDLTVATTEEAGTTAHLVSRRFVDPRKAALEAVPRPREKRRPFYKEALEGTRKYDRRLEELEFKLKFQEEKLAELRKSDQAPKEDLSELFEPLTAEEEHEVQDCLYGSGPSNKVLVLHESSNIEISKEKFRCLRPGGWLNDEVINLYLELLKGREKREPRRFLKCHFFNTFFYKKVRLFAS</sequence>
<evidence type="ECO:0000256" key="6">
    <source>
        <dbReference type="SAM" id="MobiDB-lite"/>
    </source>
</evidence>
<feature type="domain" description="Ubiquitin-like protease family profile" evidence="7">
    <location>
        <begin position="212"/>
        <end position="270"/>
    </location>
</feature>
<dbReference type="SUPFAM" id="SSF54001">
    <property type="entry name" value="Cysteine proteinases"/>
    <property type="match status" value="1"/>
</dbReference>
<evidence type="ECO:0000256" key="4">
    <source>
        <dbReference type="ARBA" id="ARBA00022807"/>
    </source>
</evidence>
<comment type="similarity">
    <text evidence="1">Belongs to the peptidase C48 family.</text>
</comment>
<evidence type="ECO:0000259" key="7">
    <source>
        <dbReference type="PROSITE" id="PS50600"/>
    </source>
</evidence>
<keyword evidence="9" id="KW-1185">Reference proteome</keyword>
<dbReference type="Gene3D" id="3.40.395.10">
    <property type="entry name" value="Adenoviral Proteinase, Chain A"/>
    <property type="match status" value="1"/>
</dbReference>
<dbReference type="EMBL" id="BQKI01000082">
    <property type="protein sequence ID" value="GJN31456.1"/>
    <property type="molecule type" value="Genomic_DNA"/>
</dbReference>
<dbReference type="AlphaFoldDB" id="A0AAV5FB35"/>
<reference evidence="8" key="1">
    <citation type="journal article" date="2018" name="DNA Res.">
        <title>Multiple hybrid de novo genome assembly of finger millet, an orphan allotetraploid crop.</title>
        <authorList>
            <person name="Hatakeyama M."/>
            <person name="Aluri S."/>
            <person name="Balachadran M.T."/>
            <person name="Sivarajan S.R."/>
            <person name="Patrignani A."/>
            <person name="Gruter S."/>
            <person name="Poveda L."/>
            <person name="Shimizu-Inatsugi R."/>
            <person name="Baeten J."/>
            <person name="Francoijs K.J."/>
            <person name="Nataraja K.N."/>
            <person name="Reddy Y.A.N."/>
            <person name="Phadnis S."/>
            <person name="Ravikumar R.L."/>
            <person name="Schlapbach R."/>
            <person name="Sreeman S.M."/>
            <person name="Shimizu K.K."/>
        </authorList>
    </citation>
    <scope>NUCLEOTIDE SEQUENCE</scope>
</reference>
<dbReference type="InterPro" id="IPR038765">
    <property type="entry name" value="Papain-like_cys_pep_sf"/>
</dbReference>
<feature type="region of interest" description="Disordered" evidence="6">
    <location>
        <begin position="1"/>
        <end position="27"/>
    </location>
</feature>
<evidence type="ECO:0000256" key="1">
    <source>
        <dbReference type="ARBA" id="ARBA00005234"/>
    </source>
</evidence>
<accession>A0AAV5FB35</accession>
<dbReference type="Pfam" id="PF02902">
    <property type="entry name" value="Peptidase_C48"/>
    <property type="match status" value="1"/>
</dbReference>
<evidence type="ECO:0000313" key="9">
    <source>
        <dbReference type="Proteomes" id="UP001054889"/>
    </source>
</evidence>
<dbReference type="Proteomes" id="UP001054889">
    <property type="component" value="Unassembled WGS sequence"/>
</dbReference>
<proteinExistence type="inferred from homology"/>
<keyword evidence="4" id="KW-0788">Thiol protease</keyword>
<evidence type="ECO:0000256" key="3">
    <source>
        <dbReference type="ARBA" id="ARBA00022801"/>
    </source>
</evidence>
<dbReference type="PANTHER" id="PTHR46915">
    <property type="entry name" value="UBIQUITIN-LIKE PROTEASE 4-RELATED"/>
    <property type="match status" value="1"/>
</dbReference>
<dbReference type="PROSITE" id="PS50600">
    <property type="entry name" value="ULP_PROTEASE"/>
    <property type="match status" value="1"/>
</dbReference>
<protein>
    <recommendedName>
        <fullName evidence="7">Ubiquitin-like protease family profile domain-containing protein</fullName>
    </recommendedName>
</protein>
<keyword evidence="5" id="KW-0175">Coiled coil</keyword>
<dbReference type="GO" id="GO:0008234">
    <property type="term" value="F:cysteine-type peptidase activity"/>
    <property type="evidence" value="ECO:0007669"/>
    <property type="project" value="UniProtKB-KW"/>
</dbReference>
<comment type="caution">
    <text evidence="8">The sequence shown here is derived from an EMBL/GenBank/DDBJ whole genome shotgun (WGS) entry which is preliminary data.</text>
</comment>
<keyword evidence="2" id="KW-0645">Protease</keyword>
<name>A0AAV5FB35_ELECO</name>
<evidence type="ECO:0000313" key="8">
    <source>
        <dbReference type="EMBL" id="GJN31456.1"/>
    </source>
</evidence>
<dbReference type="InterPro" id="IPR003653">
    <property type="entry name" value="Peptidase_C48_C"/>
</dbReference>